<name>A0A380K317_9STRE</name>
<proteinExistence type="predicted"/>
<dbReference type="AlphaFoldDB" id="A0A380K317"/>
<evidence type="ECO:0000313" key="2">
    <source>
        <dbReference type="Proteomes" id="UP000254510"/>
    </source>
</evidence>
<dbReference type="Pfam" id="PF07374">
    <property type="entry name" value="DUF1492"/>
    <property type="match status" value="1"/>
</dbReference>
<dbReference type="EMBL" id="UHFM01000006">
    <property type="protein sequence ID" value="SUN58945.1"/>
    <property type="molecule type" value="Genomic_DNA"/>
</dbReference>
<organism evidence="1 2">
    <name type="scientific">Streptococcus gallolyticus</name>
    <dbReference type="NCBI Taxonomy" id="315405"/>
    <lineage>
        <taxon>Bacteria</taxon>
        <taxon>Bacillati</taxon>
        <taxon>Bacillota</taxon>
        <taxon>Bacilli</taxon>
        <taxon>Lactobacillales</taxon>
        <taxon>Streptococcaceae</taxon>
        <taxon>Streptococcus</taxon>
    </lineage>
</organism>
<gene>
    <name evidence="1" type="ORF">NCTC13767_00904</name>
</gene>
<protein>
    <submittedName>
        <fullName evidence="1">Phage protein</fullName>
    </submittedName>
</protein>
<sequence length="68" mass="7940">MAKITNELIAEKNATIDKIYNLKDNEQIKVMVLRYSEGMTWDEVSQEIGLSRRKNFKVHKQAMAKLNN</sequence>
<reference evidence="1 2" key="1">
    <citation type="submission" date="2018-06" db="EMBL/GenBank/DDBJ databases">
        <authorList>
            <consortium name="Pathogen Informatics"/>
            <person name="Doyle S."/>
        </authorList>
    </citation>
    <scope>NUCLEOTIDE SEQUENCE [LARGE SCALE GENOMIC DNA]</scope>
    <source>
        <strain evidence="1 2">NCTC13767</strain>
    </source>
</reference>
<evidence type="ECO:0000313" key="1">
    <source>
        <dbReference type="EMBL" id="SUN58945.1"/>
    </source>
</evidence>
<dbReference type="InterPro" id="IPR013324">
    <property type="entry name" value="RNA_pol_sigma_r3/r4-like"/>
</dbReference>
<dbReference type="InterPro" id="IPR010861">
    <property type="entry name" value="DUF1492"/>
</dbReference>
<accession>A0A380K317</accession>
<dbReference type="Gene3D" id="1.20.140.160">
    <property type="match status" value="1"/>
</dbReference>
<dbReference type="SUPFAM" id="SSF88659">
    <property type="entry name" value="Sigma3 and sigma4 domains of RNA polymerase sigma factors"/>
    <property type="match status" value="1"/>
</dbReference>
<dbReference type="Proteomes" id="UP000254510">
    <property type="component" value="Unassembled WGS sequence"/>
</dbReference>